<feature type="domain" description="FERM" evidence="9">
    <location>
        <begin position="11"/>
        <end position="291"/>
    </location>
</feature>
<dbReference type="EMBL" id="JABFTP020000186">
    <property type="protein sequence ID" value="KAL3289334.1"/>
    <property type="molecule type" value="Genomic_DNA"/>
</dbReference>
<evidence type="ECO:0000256" key="7">
    <source>
        <dbReference type="ARBA" id="ARBA00077094"/>
    </source>
</evidence>
<evidence type="ECO:0000256" key="4">
    <source>
        <dbReference type="ARBA" id="ARBA00022949"/>
    </source>
</evidence>
<dbReference type="InterPro" id="IPR014352">
    <property type="entry name" value="FERM/acyl-CoA-bd_prot_sf"/>
</dbReference>
<dbReference type="CDD" id="cd13186">
    <property type="entry name" value="FERM_C_NBL4_NBL5"/>
    <property type="match status" value="1"/>
</dbReference>
<dbReference type="InterPro" id="IPR019749">
    <property type="entry name" value="Band_41_domain"/>
</dbReference>
<dbReference type="InterPro" id="IPR018979">
    <property type="entry name" value="FERM_N"/>
</dbReference>
<dbReference type="FunFam" id="3.10.20.90:FF:000116">
    <property type="entry name" value="band 4.1-like protein 4A isoform X1"/>
    <property type="match status" value="1"/>
</dbReference>
<evidence type="ECO:0000256" key="8">
    <source>
        <dbReference type="SAM" id="MobiDB-lite"/>
    </source>
</evidence>
<comment type="subcellular location">
    <subcellularLocation>
        <location evidence="2">Cell junction</location>
    </subcellularLocation>
    <subcellularLocation>
        <location evidence="1">Cytoplasm</location>
        <location evidence="1">Cytoskeleton</location>
    </subcellularLocation>
</comment>
<keyword evidence="5" id="KW-0206">Cytoskeleton</keyword>
<comment type="caution">
    <text evidence="10">The sequence shown here is derived from an EMBL/GenBank/DDBJ whole genome shotgun (WGS) entry which is preliminary data.</text>
</comment>
<feature type="compositionally biased region" description="Polar residues" evidence="8">
    <location>
        <begin position="374"/>
        <end position="384"/>
    </location>
</feature>
<dbReference type="PROSITE" id="PS00660">
    <property type="entry name" value="FERM_1"/>
    <property type="match status" value="1"/>
</dbReference>
<accession>A0ABD2PEK4</accession>
<organism evidence="10 11">
    <name type="scientific">Cryptolaemus montrouzieri</name>
    <dbReference type="NCBI Taxonomy" id="559131"/>
    <lineage>
        <taxon>Eukaryota</taxon>
        <taxon>Metazoa</taxon>
        <taxon>Ecdysozoa</taxon>
        <taxon>Arthropoda</taxon>
        <taxon>Hexapoda</taxon>
        <taxon>Insecta</taxon>
        <taxon>Pterygota</taxon>
        <taxon>Neoptera</taxon>
        <taxon>Endopterygota</taxon>
        <taxon>Coleoptera</taxon>
        <taxon>Polyphaga</taxon>
        <taxon>Cucujiformia</taxon>
        <taxon>Coccinelloidea</taxon>
        <taxon>Coccinellidae</taxon>
        <taxon>Scymninae</taxon>
        <taxon>Scymnini</taxon>
        <taxon>Cryptolaemus</taxon>
    </lineage>
</organism>
<dbReference type="InterPro" id="IPR019747">
    <property type="entry name" value="FERM_CS"/>
</dbReference>
<dbReference type="SMART" id="SM00295">
    <property type="entry name" value="B41"/>
    <property type="match status" value="1"/>
</dbReference>
<dbReference type="SMART" id="SM01196">
    <property type="entry name" value="FERM_C"/>
    <property type="match status" value="1"/>
</dbReference>
<dbReference type="GO" id="GO:0016020">
    <property type="term" value="C:membrane"/>
    <property type="evidence" value="ECO:0007669"/>
    <property type="project" value="UniProtKB-ARBA"/>
</dbReference>
<feature type="region of interest" description="Disordered" evidence="8">
    <location>
        <begin position="340"/>
        <end position="493"/>
    </location>
</feature>
<dbReference type="InterPro" id="IPR029071">
    <property type="entry name" value="Ubiquitin-like_domsf"/>
</dbReference>
<dbReference type="Gene3D" id="2.30.29.30">
    <property type="entry name" value="Pleckstrin-homology domain (PH domain)/Phosphotyrosine-binding domain (PTB)"/>
    <property type="match status" value="1"/>
</dbReference>
<gene>
    <name evidence="10" type="ORF">HHI36_022772</name>
</gene>
<feature type="compositionally biased region" description="Basic residues" evidence="8">
    <location>
        <begin position="530"/>
        <end position="542"/>
    </location>
</feature>
<evidence type="ECO:0000256" key="3">
    <source>
        <dbReference type="ARBA" id="ARBA00022490"/>
    </source>
</evidence>
<feature type="compositionally biased region" description="Low complexity" evidence="8">
    <location>
        <begin position="392"/>
        <end position="420"/>
    </location>
</feature>
<dbReference type="Pfam" id="PF09380">
    <property type="entry name" value="FERM_C"/>
    <property type="match status" value="1"/>
</dbReference>
<dbReference type="PRINTS" id="PR00935">
    <property type="entry name" value="BAND41"/>
</dbReference>
<evidence type="ECO:0000313" key="11">
    <source>
        <dbReference type="Proteomes" id="UP001516400"/>
    </source>
</evidence>
<dbReference type="PROSITE" id="PS00661">
    <property type="entry name" value="FERM_2"/>
    <property type="match status" value="1"/>
</dbReference>
<dbReference type="GO" id="GO:0005856">
    <property type="term" value="C:cytoskeleton"/>
    <property type="evidence" value="ECO:0007669"/>
    <property type="project" value="UniProtKB-SubCell"/>
</dbReference>
<dbReference type="Gene3D" id="3.10.20.90">
    <property type="entry name" value="Phosphatidylinositol 3-kinase Catalytic Subunit, Chain A, domain 1"/>
    <property type="match status" value="1"/>
</dbReference>
<dbReference type="FunFam" id="2.30.29.30:FF:000002">
    <property type="entry name" value="Band 4.1-like protein 5 isoform 1"/>
    <property type="match status" value="1"/>
</dbReference>
<dbReference type="CDD" id="cd14473">
    <property type="entry name" value="FERM_B-lobe"/>
    <property type="match status" value="1"/>
</dbReference>
<dbReference type="Pfam" id="PF00373">
    <property type="entry name" value="FERM_M"/>
    <property type="match status" value="1"/>
</dbReference>
<dbReference type="AlphaFoldDB" id="A0ABD2PEK4"/>
<keyword evidence="11" id="KW-1185">Reference proteome</keyword>
<dbReference type="FunFam" id="1.20.80.10:FF:000003">
    <property type="entry name" value="Tyrosine-protein phosphatase non-receptor type 4"/>
    <property type="match status" value="1"/>
</dbReference>
<dbReference type="InterPro" id="IPR000299">
    <property type="entry name" value="FERM_domain"/>
</dbReference>
<dbReference type="SUPFAM" id="SSF47031">
    <property type="entry name" value="Second domain of FERM"/>
    <property type="match status" value="1"/>
</dbReference>
<dbReference type="GO" id="GO:0070161">
    <property type="term" value="C:anchoring junction"/>
    <property type="evidence" value="ECO:0007669"/>
    <property type="project" value="UniProtKB-SubCell"/>
</dbReference>
<evidence type="ECO:0000256" key="1">
    <source>
        <dbReference type="ARBA" id="ARBA00004245"/>
    </source>
</evidence>
<keyword evidence="3" id="KW-0963">Cytoplasm</keyword>
<dbReference type="GO" id="GO:0071944">
    <property type="term" value="C:cell periphery"/>
    <property type="evidence" value="ECO:0007669"/>
    <property type="project" value="UniProtKB-ARBA"/>
</dbReference>
<dbReference type="SUPFAM" id="SSF54236">
    <property type="entry name" value="Ubiquitin-like"/>
    <property type="match status" value="1"/>
</dbReference>
<evidence type="ECO:0000256" key="5">
    <source>
        <dbReference type="ARBA" id="ARBA00023212"/>
    </source>
</evidence>
<evidence type="ECO:0000313" key="10">
    <source>
        <dbReference type="EMBL" id="KAL3289334.1"/>
    </source>
</evidence>
<dbReference type="InterPro" id="IPR019748">
    <property type="entry name" value="FERM_central"/>
</dbReference>
<feature type="compositionally biased region" description="Basic and acidic residues" evidence="8">
    <location>
        <begin position="361"/>
        <end position="373"/>
    </location>
</feature>
<feature type="compositionally biased region" description="Basic residues" evidence="8">
    <location>
        <begin position="445"/>
        <end position="461"/>
    </location>
</feature>
<dbReference type="SUPFAM" id="SSF50729">
    <property type="entry name" value="PH domain-like"/>
    <property type="match status" value="1"/>
</dbReference>
<dbReference type="InterPro" id="IPR018980">
    <property type="entry name" value="FERM_PH-like_C"/>
</dbReference>
<evidence type="ECO:0000256" key="2">
    <source>
        <dbReference type="ARBA" id="ARBA00004282"/>
    </source>
</evidence>
<sequence>MDCFCTRPRTICYKVLLLDGQEFFQEIQDSCTGRVILDVVFNHINLIETAYFGLRYLDEFGQTHWLDQSKKLRKQLKSADLHTLYFGVKFYAVDPCKLLEEITRYQFFLQVKQDILQGRLPVSTELATELGAYVLQSELGDYDPRVHLPGYVSEFKFISNQSLELESRICELHKTLVGQLPSTAEYNYLDRVKWLEMYGVDLHPVLGEDSVEYFLGLTPSGIIVLRNKITVGNYYWPRITKIYFKGRYFMLKVTDKNNDESTYGFETPSKLGCKHLWKCCVEHHSFFSGRAEKQVPKNAQFKGRVPPTFSRNPSRRFERNLDELSVLELDDILRPPDSGGLKHISIPQPALGLDQNHSHHAKDVDNRRADSPRSTRSAPWTQPHSKGLYNLSAPASPRSIRSAGPRYRSSSIDSQSSGDSRTCKRKKHSGRGTSDNESELSKSSSRSHHRHKKHRSRSRRGSRVDSDGSSSRRNSKSRRRDSSLPELVDSNNQWKEAKKRISVDGNANNIQQANIISGSKMIDDKDAKKLRSSKYKQRHHESRHNSPSEAKLFLSDEVKQHLEFDLIDTTGMSEKQLKEIPYTIVETNNNFKHPKSKISQSRMLDTLTLSMMDYAENMVHYRKPKGKNLSQYDSPNNVMENYYTNRKDVTENCLRVNHDRSDSGLITDQETHNIQTRKVTIDKMRNDK</sequence>
<dbReference type="GO" id="GO:0009887">
    <property type="term" value="P:animal organ morphogenesis"/>
    <property type="evidence" value="ECO:0007669"/>
    <property type="project" value="UniProtKB-ARBA"/>
</dbReference>
<dbReference type="InterPro" id="IPR035963">
    <property type="entry name" value="FERM_2"/>
</dbReference>
<proteinExistence type="predicted"/>
<name>A0ABD2PEK4_9CUCU</name>
<evidence type="ECO:0000259" key="9">
    <source>
        <dbReference type="PROSITE" id="PS50057"/>
    </source>
</evidence>
<dbReference type="Pfam" id="PF09379">
    <property type="entry name" value="FERM_N"/>
    <property type="match status" value="1"/>
</dbReference>
<feature type="region of interest" description="Disordered" evidence="8">
    <location>
        <begin position="529"/>
        <end position="548"/>
    </location>
</feature>
<dbReference type="Proteomes" id="UP001516400">
    <property type="component" value="Unassembled WGS sequence"/>
</dbReference>
<keyword evidence="4" id="KW-0965">Cell junction</keyword>
<dbReference type="InterPro" id="IPR011993">
    <property type="entry name" value="PH-like_dom_sf"/>
</dbReference>
<dbReference type="Gene3D" id="1.20.80.10">
    <property type="match status" value="1"/>
</dbReference>
<dbReference type="PANTHER" id="PTHR23280">
    <property type="entry name" value="4.1 G PROTEIN"/>
    <property type="match status" value="1"/>
</dbReference>
<reference evidence="10 11" key="1">
    <citation type="journal article" date="2021" name="BMC Biol.">
        <title>Horizontally acquired antibacterial genes associated with adaptive radiation of ladybird beetles.</title>
        <authorList>
            <person name="Li H.S."/>
            <person name="Tang X.F."/>
            <person name="Huang Y.H."/>
            <person name="Xu Z.Y."/>
            <person name="Chen M.L."/>
            <person name="Du X.Y."/>
            <person name="Qiu B.Y."/>
            <person name="Chen P.T."/>
            <person name="Zhang W."/>
            <person name="Slipinski A."/>
            <person name="Escalona H.E."/>
            <person name="Waterhouse R.M."/>
            <person name="Zwick A."/>
            <person name="Pang H."/>
        </authorList>
    </citation>
    <scope>NUCLEOTIDE SEQUENCE [LARGE SCALE GENOMIC DNA]</scope>
    <source>
        <strain evidence="10">SYSU2018</strain>
    </source>
</reference>
<dbReference type="GO" id="GO:0030182">
    <property type="term" value="P:neuron differentiation"/>
    <property type="evidence" value="ECO:0007669"/>
    <property type="project" value="UniProtKB-ARBA"/>
</dbReference>
<dbReference type="PANTHER" id="PTHR23280:SF4">
    <property type="entry name" value="BAND 4.1-LIKE PROTEIN 4A"/>
    <property type="match status" value="1"/>
</dbReference>
<dbReference type="PROSITE" id="PS50057">
    <property type="entry name" value="FERM_3"/>
    <property type="match status" value="1"/>
</dbReference>
<protein>
    <recommendedName>
        <fullName evidence="7">Erythrocyte membrane protein band 4.1-like 4A</fullName>
    </recommendedName>
    <alternativeName>
        <fullName evidence="6">Protein NBL4</fullName>
    </alternativeName>
</protein>
<evidence type="ECO:0000256" key="6">
    <source>
        <dbReference type="ARBA" id="ARBA00075138"/>
    </source>
</evidence>